<dbReference type="PANTHER" id="PTHR13947">
    <property type="entry name" value="GNAT FAMILY N-ACETYLTRANSFERASE"/>
    <property type="match status" value="1"/>
</dbReference>
<dbReference type="Pfam" id="PF12802">
    <property type="entry name" value="MarR_2"/>
    <property type="match status" value="1"/>
</dbReference>
<evidence type="ECO:0000256" key="1">
    <source>
        <dbReference type="ARBA" id="ARBA00022679"/>
    </source>
</evidence>
<dbReference type="Gene3D" id="1.10.10.10">
    <property type="entry name" value="Winged helix-like DNA-binding domain superfamily/Winged helix DNA-binding domain"/>
    <property type="match status" value="1"/>
</dbReference>
<dbReference type="Pfam" id="PF00583">
    <property type="entry name" value="Acetyltransf_1"/>
    <property type="match status" value="1"/>
</dbReference>
<dbReference type="PROSITE" id="PS51186">
    <property type="entry name" value="GNAT"/>
    <property type="match status" value="1"/>
</dbReference>
<keyword evidence="5" id="KW-1185">Reference proteome</keyword>
<organism evidence="4 5">
    <name type="scientific">Pseudorhizobium endolithicum</name>
    <dbReference type="NCBI Taxonomy" id="1191678"/>
    <lineage>
        <taxon>Bacteria</taxon>
        <taxon>Pseudomonadati</taxon>
        <taxon>Pseudomonadota</taxon>
        <taxon>Alphaproteobacteria</taxon>
        <taxon>Hyphomicrobiales</taxon>
        <taxon>Rhizobiaceae</taxon>
        <taxon>Rhizobium/Agrobacterium group</taxon>
        <taxon>Pseudorhizobium</taxon>
    </lineage>
</organism>
<dbReference type="InterPro" id="IPR000182">
    <property type="entry name" value="GNAT_dom"/>
</dbReference>
<sequence>MIATETIEAIRAFNRFYTNRLGLLAKGYLATPYTLTEGRILYELGSRRSVSSTQLNRDLGLDPAYLSRILKKFREAGLLATEPDPIDGRSRILSLTAEGAEIYKTLGDRSRRQIAGDLQNVDKADQARLVDALRTVHTILAPSSTCETEPVILRPHRIGDMGWLVEAQATAYAREYGLNEKFEGLIAEVTGRFIANFNPERERSWIAERGGTRVGCVLVADGGGNIAKLRLLYLDPRARGLGIGRKLVDECIRFATAAGYEKLSLWTTDMLTAAIRIYEMAGFELISEERHSMFGPQCVGQTWELNLAEAGPRPV</sequence>
<dbReference type="InterPro" id="IPR000835">
    <property type="entry name" value="HTH_MarR-typ"/>
</dbReference>
<dbReference type="InterPro" id="IPR016181">
    <property type="entry name" value="Acyl_CoA_acyltransferase"/>
</dbReference>
<evidence type="ECO:0000259" key="2">
    <source>
        <dbReference type="PROSITE" id="PS50995"/>
    </source>
</evidence>
<dbReference type="PROSITE" id="PS50995">
    <property type="entry name" value="HTH_MARR_2"/>
    <property type="match status" value="1"/>
</dbReference>
<dbReference type="Gene3D" id="3.40.630.30">
    <property type="match status" value="1"/>
</dbReference>
<dbReference type="SMART" id="SM00347">
    <property type="entry name" value="HTH_MARR"/>
    <property type="match status" value="1"/>
</dbReference>
<dbReference type="RefSeq" id="WP_142590960.1">
    <property type="nucleotide sequence ID" value="NZ_CABFWF030000001.1"/>
</dbReference>
<dbReference type="InterPro" id="IPR050769">
    <property type="entry name" value="NAT_camello-type"/>
</dbReference>
<protein>
    <submittedName>
        <fullName evidence="4">MarR family transcriptional regulator</fullName>
    </submittedName>
</protein>
<dbReference type="Proteomes" id="UP000606921">
    <property type="component" value="Unassembled WGS sequence"/>
</dbReference>
<dbReference type="CDD" id="cd00090">
    <property type="entry name" value="HTH_ARSR"/>
    <property type="match status" value="1"/>
</dbReference>
<dbReference type="EMBL" id="CABFWF030000001">
    <property type="protein sequence ID" value="CAD7023493.1"/>
    <property type="molecule type" value="Genomic_DNA"/>
</dbReference>
<proteinExistence type="predicted"/>
<dbReference type="InterPro" id="IPR036388">
    <property type="entry name" value="WH-like_DNA-bd_sf"/>
</dbReference>
<keyword evidence="1" id="KW-0808">Transferase</keyword>
<dbReference type="InterPro" id="IPR011991">
    <property type="entry name" value="ArsR-like_HTH"/>
</dbReference>
<gene>
    <name evidence="4" type="ORF">REJC140_00228</name>
</gene>
<evidence type="ECO:0000313" key="4">
    <source>
        <dbReference type="EMBL" id="CAD7023493.1"/>
    </source>
</evidence>
<reference evidence="4 5" key="1">
    <citation type="submission" date="2020-11" db="EMBL/GenBank/DDBJ databases">
        <authorList>
            <person name="Lassalle F."/>
        </authorList>
    </citation>
    <scope>NUCLEOTIDE SEQUENCE [LARGE SCALE GENOMIC DNA]</scope>
    <source>
        <strain evidence="4 5">JC140</strain>
    </source>
</reference>
<feature type="domain" description="N-acetyltransferase" evidence="3">
    <location>
        <begin position="151"/>
        <end position="308"/>
    </location>
</feature>
<evidence type="ECO:0000313" key="5">
    <source>
        <dbReference type="Proteomes" id="UP000606921"/>
    </source>
</evidence>
<evidence type="ECO:0000259" key="3">
    <source>
        <dbReference type="PROSITE" id="PS51186"/>
    </source>
</evidence>
<dbReference type="CDD" id="cd04301">
    <property type="entry name" value="NAT_SF"/>
    <property type="match status" value="1"/>
</dbReference>
<dbReference type="InterPro" id="IPR036390">
    <property type="entry name" value="WH_DNA-bd_sf"/>
</dbReference>
<feature type="domain" description="HTH marR-type" evidence="2">
    <location>
        <begin position="1"/>
        <end position="138"/>
    </location>
</feature>
<comment type="caution">
    <text evidence="4">The sequence shown here is derived from an EMBL/GenBank/DDBJ whole genome shotgun (WGS) entry which is preliminary data.</text>
</comment>
<name>A0ABM8PD66_9HYPH</name>
<dbReference type="SUPFAM" id="SSF55729">
    <property type="entry name" value="Acyl-CoA N-acyltransferases (Nat)"/>
    <property type="match status" value="1"/>
</dbReference>
<dbReference type="PANTHER" id="PTHR13947:SF37">
    <property type="entry name" value="LD18367P"/>
    <property type="match status" value="1"/>
</dbReference>
<accession>A0ABM8PD66</accession>
<dbReference type="SUPFAM" id="SSF46785">
    <property type="entry name" value="Winged helix' DNA-binding domain"/>
    <property type="match status" value="1"/>
</dbReference>